<keyword evidence="3" id="KW-1185">Reference proteome</keyword>
<evidence type="ECO:0000313" key="2">
    <source>
        <dbReference type="EMBL" id="MBL1376181.1"/>
    </source>
</evidence>
<dbReference type="InterPro" id="IPR051606">
    <property type="entry name" value="Polyketide_Oxido-like"/>
</dbReference>
<dbReference type="SUPFAM" id="SSF51735">
    <property type="entry name" value="NAD(P)-binding Rossmann-fold domains"/>
    <property type="match status" value="1"/>
</dbReference>
<dbReference type="RefSeq" id="WP_202082143.1">
    <property type="nucleotide sequence ID" value="NZ_JAERTZ010000004.1"/>
</dbReference>
<dbReference type="PANTHER" id="PTHR43355">
    <property type="entry name" value="FLAVIN REDUCTASE (NADPH)"/>
    <property type="match status" value="1"/>
</dbReference>
<organism evidence="2 3">
    <name type="scientific">Zobellella iuensis</name>
    <dbReference type="NCBI Taxonomy" id="2803811"/>
    <lineage>
        <taxon>Bacteria</taxon>
        <taxon>Pseudomonadati</taxon>
        <taxon>Pseudomonadota</taxon>
        <taxon>Gammaproteobacteria</taxon>
        <taxon>Aeromonadales</taxon>
        <taxon>Aeromonadaceae</taxon>
        <taxon>Zobellella</taxon>
    </lineage>
</organism>
<dbReference type="Proteomes" id="UP000638570">
    <property type="component" value="Unassembled WGS sequence"/>
</dbReference>
<dbReference type="Pfam" id="PF13460">
    <property type="entry name" value="NAD_binding_10"/>
    <property type="match status" value="1"/>
</dbReference>
<protein>
    <submittedName>
        <fullName evidence="2">NAD(P)-dependent oxidoreductase</fullName>
    </submittedName>
</protein>
<dbReference type="InterPro" id="IPR036291">
    <property type="entry name" value="NAD(P)-bd_dom_sf"/>
</dbReference>
<feature type="domain" description="NAD(P)-binding" evidence="1">
    <location>
        <begin position="7"/>
        <end position="194"/>
    </location>
</feature>
<sequence length="210" mass="22258">MKIAVLGATGWIGGTVAAEVQQRGHELIALVRDPAKFTLDAEARRADSLDPASLAQALEGVELLIASIGGRASGRHDMVAESARALLEALPRTGVKRLLWVGGAGSLEVAPGTTLLSLPDFPAEYKDEALAQGQALDVFCHADTPVDWTFVSPAAEIFPGERSGHYRLGGDQLLTDAEGHSRISVQDYAKALVDEAEAGQHPRRRIGVAY</sequence>
<gene>
    <name evidence="2" type="ORF">JKV55_02390</name>
</gene>
<comment type="caution">
    <text evidence="2">The sequence shown here is derived from an EMBL/GenBank/DDBJ whole genome shotgun (WGS) entry which is preliminary data.</text>
</comment>
<dbReference type="EMBL" id="JAERTZ010000004">
    <property type="protein sequence ID" value="MBL1376181.1"/>
    <property type="molecule type" value="Genomic_DNA"/>
</dbReference>
<proteinExistence type="predicted"/>
<dbReference type="Gene3D" id="3.40.50.720">
    <property type="entry name" value="NAD(P)-binding Rossmann-like Domain"/>
    <property type="match status" value="1"/>
</dbReference>
<evidence type="ECO:0000259" key="1">
    <source>
        <dbReference type="Pfam" id="PF13460"/>
    </source>
</evidence>
<reference evidence="3" key="1">
    <citation type="submission" date="2021-01" db="EMBL/GenBank/DDBJ databases">
        <title>Genome public.</title>
        <authorList>
            <person name="Liu C."/>
            <person name="Sun Q."/>
        </authorList>
    </citation>
    <scope>NUCLEOTIDE SEQUENCE [LARGE SCALE GENOMIC DNA]</scope>
    <source>
        <strain evidence="3">CGMCC 1.18722</strain>
    </source>
</reference>
<accession>A0ABS1QMU9</accession>
<evidence type="ECO:0000313" key="3">
    <source>
        <dbReference type="Proteomes" id="UP000638570"/>
    </source>
</evidence>
<dbReference type="PANTHER" id="PTHR43355:SF2">
    <property type="entry name" value="FLAVIN REDUCTASE (NADPH)"/>
    <property type="match status" value="1"/>
</dbReference>
<name>A0ABS1QMU9_9GAMM</name>
<dbReference type="CDD" id="cd05244">
    <property type="entry name" value="BVR-B_like_SDR_a"/>
    <property type="match status" value="1"/>
</dbReference>
<dbReference type="InterPro" id="IPR016040">
    <property type="entry name" value="NAD(P)-bd_dom"/>
</dbReference>